<feature type="domain" description="PEHE" evidence="2">
    <location>
        <begin position="800"/>
        <end position="925"/>
    </location>
</feature>
<feature type="region of interest" description="Disordered" evidence="1">
    <location>
        <begin position="952"/>
        <end position="1003"/>
    </location>
</feature>
<feature type="compositionally biased region" description="Polar residues" evidence="1">
    <location>
        <begin position="693"/>
        <end position="707"/>
    </location>
</feature>
<dbReference type="AlphaFoldDB" id="A0A669QH20"/>
<accession>A0A669QH20</accession>
<gene>
    <name evidence="3" type="primary">KANSL1L</name>
</gene>
<dbReference type="Proteomes" id="UP000472261">
    <property type="component" value="Unplaced"/>
</dbReference>
<dbReference type="PROSITE" id="PS52052">
    <property type="entry name" value="PEHE"/>
    <property type="match status" value="1"/>
</dbReference>
<dbReference type="GO" id="GO:0035035">
    <property type="term" value="F:histone acetyltransferase binding"/>
    <property type="evidence" value="ECO:0007669"/>
    <property type="project" value="TreeGrafter"/>
</dbReference>
<dbReference type="RefSeq" id="XP_031460224.1">
    <property type="nucleotide sequence ID" value="XM_031604364.1"/>
</dbReference>
<feature type="region of interest" description="Disordered" evidence="1">
    <location>
        <begin position="859"/>
        <end position="879"/>
    </location>
</feature>
<keyword evidence="4" id="KW-1185">Reference proteome</keyword>
<dbReference type="PANTHER" id="PTHR22443:SF16">
    <property type="entry name" value="KAT8 REGULATORY NSL COMPLEX SUBUNIT 1-LIKE PROTEIN"/>
    <property type="match status" value="1"/>
</dbReference>
<dbReference type="InterPro" id="IPR026180">
    <property type="entry name" value="NSL1"/>
</dbReference>
<organism evidence="3 4">
    <name type="scientific">Phasianus colchicus</name>
    <name type="common">Common pheasant</name>
    <dbReference type="NCBI Taxonomy" id="9054"/>
    <lineage>
        <taxon>Eukaryota</taxon>
        <taxon>Metazoa</taxon>
        <taxon>Chordata</taxon>
        <taxon>Craniata</taxon>
        <taxon>Vertebrata</taxon>
        <taxon>Euteleostomi</taxon>
        <taxon>Archelosauria</taxon>
        <taxon>Archosauria</taxon>
        <taxon>Dinosauria</taxon>
        <taxon>Saurischia</taxon>
        <taxon>Theropoda</taxon>
        <taxon>Coelurosauria</taxon>
        <taxon>Aves</taxon>
        <taxon>Neognathae</taxon>
        <taxon>Galloanserae</taxon>
        <taxon>Galliformes</taxon>
        <taxon>Phasianidae</taxon>
        <taxon>Phasianinae</taxon>
        <taxon>Phasianus</taxon>
    </lineage>
</organism>
<evidence type="ECO:0000313" key="4">
    <source>
        <dbReference type="Proteomes" id="UP000472261"/>
    </source>
</evidence>
<dbReference type="KEGG" id="pcoc:116235918"/>
<feature type="region of interest" description="Disordered" evidence="1">
    <location>
        <begin position="123"/>
        <end position="151"/>
    </location>
</feature>
<dbReference type="Ensembl" id="ENSPCLT00000027172.1">
    <property type="protein sequence ID" value="ENSPCLP00000020004.1"/>
    <property type="gene ID" value="ENSPCLG00000017132.1"/>
</dbReference>
<evidence type="ECO:0000313" key="3">
    <source>
        <dbReference type="Ensembl" id="ENSPCLP00000020004.1"/>
    </source>
</evidence>
<dbReference type="OrthoDB" id="6022640at2759"/>
<dbReference type="OMA" id="WRVVDIQ"/>
<dbReference type="GO" id="GO:0044545">
    <property type="term" value="C:NSL complex"/>
    <property type="evidence" value="ECO:0007669"/>
    <property type="project" value="TreeGrafter"/>
</dbReference>
<dbReference type="InterPro" id="IPR029332">
    <property type="entry name" value="PEHE_dom"/>
</dbReference>
<dbReference type="PANTHER" id="PTHR22443">
    <property type="entry name" value="NON-SPECIFIC LETHAL 1, ISOFORM M"/>
    <property type="match status" value="1"/>
</dbReference>
<dbReference type="Pfam" id="PF15275">
    <property type="entry name" value="PEHE"/>
    <property type="match status" value="1"/>
</dbReference>
<feature type="compositionally biased region" description="Basic and acidic residues" evidence="1">
    <location>
        <begin position="867"/>
        <end position="879"/>
    </location>
</feature>
<feature type="region of interest" description="Disordered" evidence="1">
    <location>
        <begin position="753"/>
        <end position="772"/>
    </location>
</feature>
<dbReference type="CTD" id="151050"/>
<dbReference type="Gene3D" id="6.10.250.3170">
    <property type="match status" value="1"/>
</dbReference>
<evidence type="ECO:0000259" key="2">
    <source>
        <dbReference type="PROSITE" id="PS52052"/>
    </source>
</evidence>
<dbReference type="GeneID" id="116235918"/>
<reference evidence="3" key="2">
    <citation type="submission" date="2025-09" db="UniProtKB">
        <authorList>
            <consortium name="Ensembl"/>
        </authorList>
    </citation>
    <scope>IDENTIFICATION</scope>
</reference>
<reference evidence="3" key="1">
    <citation type="submission" date="2025-08" db="UniProtKB">
        <authorList>
            <consortium name="Ensembl"/>
        </authorList>
    </citation>
    <scope>IDENTIFICATION</scope>
</reference>
<sequence length="1003" mass="112283">MTPALREAATKGHGIHLSPSLSSRAMESDTTLCMENSRAVEEKIKEDSIARITCSVLGFPTAEPSLRNNIFSVQHFASPPSSKHYQSVLLMSTNSAFSSKTGKQMKSGEPDCSRMRNALHNGADASFGQISPSGPEEQVKGEAFSETTSPNLAETQRLLDSSVTESGNAEEMRLLNDKWYKKNGFLGRMALGVCAETIKGDLLHQILHGPSEGILSCTREEVYARLLQCVTKQQMEISRAKRTQKRLQMLLAKHVIKHCDQQLKCFVKHQLQRMKVLHKPARFSSSSSLRCAEGWPENTAATLESSSSADVQNGVCVAPGEIRGFALSAGGLLSRVEKDLDSDATCSSSDEDYDEQTVRTAVEASYTSEWKWLADRARIGSRWTWLQAQISELEYKIQQLTDLHRQIRATKGMVILEEFPFPKDILKKQIQLTDQEALLNATGNSQAAIERQDSLPEHDFEMSPSSPTLLLRNIEKQSAQLSEIISSLIAPLNLSPASSLSSKSCRHRQLVNGISFRASDNREVSSSSSWLLDHQHIKKRRRDRTRLRSFSVTNVSTSARTRPLHSFQKRKLYRMHGACDWNQQTSSFRDTSCPYRTQLPCMVPASALSSSEYSPESKMLDYVQELDSSFHPVLSFPSDIPLHIYFETLLRKDDVKGEPVDASYPGAEFKIAPENDYNHHNVALKRWNNSCLSNSKSQSVSGTSEQLSEGRKKRHLSETAVGERNSRFESFSFQHAEPESPGSFAAVTNISAMSRPTHSTSSQHNSRRRLRSESSYDIDNIVIPMSLVAPSKLEKLQYKEILTPSWRVVELEPLERSHADEEEAEDLSDEVFSSRHTKYEERERARWSLWEQSRWPRRNSRSYSKNADGRHGQDLVQKDHPGSSCASLHCAAEPVPDLTSEAHSSVCSGIAQLRRESQEAKSGLWELRVFPLKDEEVEALLCQDQITNQTEMSSAAFPSDSPCAPCTPIGLPDNGLPPRKQSTEEAEDSENVCLGINSTRKQR</sequence>
<protein>
    <submittedName>
        <fullName evidence="3">KAT8 regulatory NSL complex subunit 1 like</fullName>
    </submittedName>
</protein>
<evidence type="ECO:0000256" key="1">
    <source>
        <dbReference type="SAM" id="MobiDB-lite"/>
    </source>
</evidence>
<feature type="region of interest" description="Disordered" evidence="1">
    <location>
        <begin position="1"/>
        <end position="23"/>
    </location>
</feature>
<feature type="region of interest" description="Disordered" evidence="1">
    <location>
        <begin position="693"/>
        <end position="722"/>
    </location>
</feature>
<proteinExistence type="predicted"/>
<dbReference type="SMART" id="SM01300">
    <property type="entry name" value="PEHE"/>
    <property type="match status" value="1"/>
</dbReference>
<feature type="compositionally biased region" description="Polar residues" evidence="1">
    <location>
        <begin position="753"/>
        <end position="764"/>
    </location>
</feature>
<name>A0A669QH20_PHACC</name>